<gene>
    <name evidence="1" type="ORF">EAY46_30800</name>
</gene>
<accession>A0ABR9ZI40</accession>
<comment type="caution">
    <text evidence="1">The sequence shown here is derived from an EMBL/GenBank/DDBJ whole genome shotgun (WGS) entry which is preliminary data.</text>
</comment>
<dbReference type="EMBL" id="RDPI01001672">
    <property type="protein sequence ID" value="MBF4377365.1"/>
    <property type="molecule type" value="Genomic_DNA"/>
</dbReference>
<proteinExistence type="predicted"/>
<feature type="non-terminal residue" evidence="1">
    <location>
        <position position="1"/>
    </location>
</feature>
<sequence>GMLGRKVMISSATIPPDLALGLYNAYRQGWAVFAASRDRVSTINCVYVDEFSTDTQMVGSDDSDLAAYEAFQQRFVAKRVDKLKQQISRRKANIIQCIKQNDQPLDKQ</sequence>
<evidence type="ECO:0000313" key="2">
    <source>
        <dbReference type="Proteomes" id="UP000726136"/>
    </source>
</evidence>
<feature type="non-terminal residue" evidence="1">
    <location>
        <position position="108"/>
    </location>
</feature>
<keyword evidence="2" id="KW-1185">Reference proteome</keyword>
<name>A0ABR9ZI40_VIBAN</name>
<protein>
    <submittedName>
        <fullName evidence="1">Type I-F CRISPR-associated helicase Cas3</fullName>
    </submittedName>
</protein>
<reference evidence="1 2" key="1">
    <citation type="journal article" date="2021" name="PeerJ">
        <title>Analysis of 44 Vibrio anguillarum genomes reveals high genetic diversity.</title>
        <authorList>
            <person name="Hansen M.J."/>
            <person name="Dalsgaard I."/>
        </authorList>
    </citation>
    <scope>NUCLEOTIDE SEQUENCE [LARGE SCALE GENOMIC DNA]</scope>
    <source>
        <strain evidence="1 2">040915-1/1B</strain>
    </source>
</reference>
<dbReference type="Proteomes" id="UP000726136">
    <property type="component" value="Unassembled WGS sequence"/>
</dbReference>
<organism evidence="1 2">
    <name type="scientific">Vibrio anguillarum</name>
    <name type="common">Listonella anguillarum</name>
    <dbReference type="NCBI Taxonomy" id="55601"/>
    <lineage>
        <taxon>Bacteria</taxon>
        <taxon>Pseudomonadati</taxon>
        <taxon>Pseudomonadota</taxon>
        <taxon>Gammaproteobacteria</taxon>
        <taxon>Vibrionales</taxon>
        <taxon>Vibrionaceae</taxon>
        <taxon>Vibrio</taxon>
    </lineage>
</organism>
<evidence type="ECO:0000313" key="1">
    <source>
        <dbReference type="EMBL" id="MBF4377365.1"/>
    </source>
</evidence>